<gene>
    <name evidence="2" type="ORF">HETIRDRAFT_461432</name>
</gene>
<feature type="compositionally biased region" description="Basic residues" evidence="1">
    <location>
        <begin position="787"/>
        <end position="806"/>
    </location>
</feature>
<dbReference type="EMBL" id="KI925467">
    <property type="protein sequence ID" value="ETW74736.1"/>
    <property type="molecule type" value="Genomic_DNA"/>
</dbReference>
<dbReference type="RefSeq" id="XP_009553224.1">
    <property type="nucleotide sequence ID" value="XM_009554929.1"/>
</dbReference>
<sequence>MIGAAGCGSAGAERSASEHCKVDRRSLDAVGHITAAIIRRQAFARQGRCGKDPRGSQGAWKRTPPATAMAMVVLGDGESVLRFLDVPRMMSSEDEGLILHPSSWIETSASVDARPTPAATLVVQCWGLKRAPRSIPEDGCRTSTPRPSPSILALPRERPLCPPDPSAPLPLPHADRTHAPVATRHSAQNPHRALLFRAHSEIRTLSPDAAPRLSSPRFASACVSASSLVVPPTAPSPSFEPDPHPQTERHRTRPDIGPRGSRRTSTSNGRTRLVIASQSGNASSRAPPSRRVSDRGLSEHELAAGAGPLHTGASTPSLTAPVNVSDAPHGIVCRLDSRTAPVPPYVRISNLPATDALHVSTRSCSSVRPGGLTQKKLRSRSPRTLRPPTHLDVHLPSATRHPLRASPCSLRASHFFFCARTPAPCVNTPVLLAPPPSRSASVPPRSTAAGSHESRKSRMTRSARPSQACMLRCRRHSNAHRPSWHSHGALTKNHTEPANNAVPAALERRSGRTSPLKAPHGLEKKTPQNPRTTHSYCTAPLSRSSLSLWAHAVSSVTAHAPPGALPSPEPPSPLPRARNRNRTPVPARMPARRRDMSSRRRPRPQGDPHIHTASAAITVPPTPDSSPAAGPPVAHETPRRRSPFEADARMTSPRTDPLAKPDSPPATRARANHTHRAQRRAQDVYMGYSGESAGELVDSTAPPSTRTGLEAPPLGAREARDDEHDAAAALAISVSHLAQPRAQSKHVALARPQYTPKKAKCQMPGAARGGRATSEVPKCARNETRIEKRKKNDQRPSVHRNAHRHP</sequence>
<reference evidence="2 3" key="1">
    <citation type="journal article" date="2012" name="New Phytol.">
        <title>Insight into trade-off between wood decay and parasitism from the genome of a fungal forest pathogen.</title>
        <authorList>
            <person name="Olson A."/>
            <person name="Aerts A."/>
            <person name="Asiegbu F."/>
            <person name="Belbahri L."/>
            <person name="Bouzid O."/>
            <person name="Broberg A."/>
            <person name="Canback B."/>
            <person name="Coutinho P.M."/>
            <person name="Cullen D."/>
            <person name="Dalman K."/>
            <person name="Deflorio G."/>
            <person name="van Diepen L.T."/>
            <person name="Dunand C."/>
            <person name="Duplessis S."/>
            <person name="Durling M."/>
            <person name="Gonthier P."/>
            <person name="Grimwood J."/>
            <person name="Fossdal C.G."/>
            <person name="Hansson D."/>
            <person name="Henrissat B."/>
            <person name="Hietala A."/>
            <person name="Himmelstrand K."/>
            <person name="Hoffmeister D."/>
            <person name="Hogberg N."/>
            <person name="James T.Y."/>
            <person name="Karlsson M."/>
            <person name="Kohler A."/>
            <person name="Kues U."/>
            <person name="Lee Y.H."/>
            <person name="Lin Y.C."/>
            <person name="Lind M."/>
            <person name="Lindquist E."/>
            <person name="Lombard V."/>
            <person name="Lucas S."/>
            <person name="Lunden K."/>
            <person name="Morin E."/>
            <person name="Murat C."/>
            <person name="Park J."/>
            <person name="Raffaello T."/>
            <person name="Rouze P."/>
            <person name="Salamov A."/>
            <person name="Schmutz J."/>
            <person name="Solheim H."/>
            <person name="Stahlberg J."/>
            <person name="Velez H."/>
            <person name="de Vries R.P."/>
            <person name="Wiebenga A."/>
            <person name="Woodward S."/>
            <person name="Yakovlev I."/>
            <person name="Garbelotto M."/>
            <person name="Martin F."/>
            <person name="Grigoriev I.V."/>
            <person name="Stenlid J."/>
        </authorList>
    </citation>
    <scope>NUCLEOTIDE SEQUENCE [LARGE SCALE GENOMIC DNA]</scope>
    <source>
        <strain evidence="2 3">TC 32-1</strain>
    </source>
</reference>
<feature type="region of interest" description="Disordered" evidence="1">
    <location>
        <begin position="738"/>
        <end position="806"/>
    </location>
</feature>
<dbReference type="KEGG" id="hir:HETIRDRAFT_461432"/>
<feature type="compositionally biased region" description="Basic and acidic residues" evidence="1">
    <location>
        <begin position="241"/>
        <end position="256"/>
    </location>
</feature>
<feature type="compositionally biased region" description="Polar residues" evidence="1">
    <location>
        <begin position="527"/>
        <end position="538"/>
    </location>
</feature>
<organism evidence="2 3">
    <name type="scientific">Heterobasidion irregulare (strain TC 32-1)</name>
    <dbReference type="NCBI Taxonomy" id="747525"/>
    <lineage>
        <taxon>Eukaryota</taxon>
        <taxon>Fungi</taxon>
        <taxon>Dikarya</taxon>
        <taxon>Basidiomycota</taxon>
        <taxon>Agaricomycotina</taxon>
        <taxon>Agaricomycetes</taxon>
        <taxon>Russulales</taxon>
        <taxon>Bondarzewiaceae</taxon>
        <taxon>Heterobasidion</taxon>
        <taxon>Heterobasidion annosum species complex</taxon>
    </lineage>
</organism>
<evidence type="ECO:0000313" key="2">
    <source>
        <dbReference type="EMBL" id="ETW74736.1"/>
    </source>
</evidence>
<keyword evidence="3" id="KW-1185">Reference proteome</keyword>
<feature type="compositionally biased region" description="Basic residues" evidence="1">
    <location>
        <begin position="670"/>
        <end position="679"/>
    </location>
</feature>
<evidence type="ECO:0000256" key="1">
    <source>
        <dbReference type="SAM" id="MobiDB-lite"/>
    </source>
</evidence>
<feature type="region of interest" description="Disordered" evidence="1">
    <location>
        <begin position="136"/>
        <end position="187"/>
    </location>
</feature>
<feature type="region of interest" description="Disordered" evidence="1">
    <location>
        <begin position="559"/>
        <end position="723"/>
    </location>
</feature>
<feature type="compositionally biased region" description="Low complexity" evidence="1">
    <location>
        <begin position="257"/>
        <end position="272"/>
    </location>
</feature>
<feature type="compositionally biased region" description="Pro residues" evidence="1">
    <location>
        <begin position="160"/>
        <end position="171"/>
    </location>
</feature>
<accession>W4JPC4</accession>
<dbReference type="Proteomes" id="UP000030671">
    <property type="component" value="Unassembled WGS sequence"/>
</dbReference>
<dbReference type="InParanoid" id="W4JPC4"/>
<dbReference type="HOGENOM" id="CLU_349508_0_0_1"/>
<dbReference type="GeneID" id="20677168"/>
<evidence type="ECO:0000313" key="3">
    <source>
        <dbReference type="Proteomes" id="UP000030671"/>
    </source>
</evidence>
<feature type="region of interest" description="Disordered" evidence="1">
    <location>
        <begin position="229"/>
        <end position="296"/>
    </location>
</feature>
<protein>
    <submittedName>
        <fullName evidence="2">Uncharacterized protein</fullName>
    </submittedName>
</protein>
<feature type="region of interest" description="Disordered" evidence="1">
    <location>
        <begin position="434"/>
        <end position="538"/>
    </location>
</feature>
<feature type="compositionally biased region" description="Pro residues" evidence="1">
    <location>
        <begin position="563"/>
        <end position="574"/>
    </location>
</feature>
<feature type="compositionally biased region" description="Basic and acidic residues" evidence="1">
    <location>
        <begin position="636"/>
        <end position="648"/>
    </location>
</feature>
<dbReference type="AlphaFoldDB" id="W4JPC4"/>
<feature type="region of interest" description="Disordered" evidence="1">
    <location>
        <begin position="362"/>
        <end position="395"/>
    </location>
</feature>
<feature type="compositionally biased region" description="Basic residues" evidence="1">
    <location>
        <begin position="472"/>
        <end position="484"/>
    </location>
</feature>
<name>W4JPC4_HETIT</name>
<feature type="compositionally biased region" description="Basic and acidic residues" evidence="1">
    <location>
        <begin position="592"/>
        <end position="610"/>
    </location>
</feature>
<proteinExistence type="predicted"/>